<reference evidence="2 3" key="1">
    <citation type="submission" date="2020-08" db="EMBL/GenBank/DDBJ databases">
        <title>A Genomic Blueprint of the Chicken Gut Microbiome.</title>
        <authorList>
            <person name="Gilroy R."/>
            <person name="Ravi A."/>
            <person name="Getino M."/>
            <person name="Pursley I."/>
            <person name="Horton D.L."/>
            <person name="Alikhan N.-F."/>
            <person name="Baker D."/>
            <person name="Gharbi K."/>
            <person name="Hall N."/>
            <person name="Watson M."/>
            <person name="Adriaenssens E.M."/>
            <person name="Foster-Nyarko E."/>
            <person name="Jarju S."/>
            <person name="Secka A."/>
            <person name="Antonio M."/>
            <person name="Oren A."/>
            <person name="Chaudhuri R."/>
            <person name="La Ragione R.M."/>
            <person name="Hildebrand F."/>
            <person name="Pallen M.J."/>
        </authorList>
    </citation>
    <scope>NUCLEOTIDE SEQUENCE [LARGE SCALE GENOMIC DNA]</scope>
    <source>
        <strain evidence="2 3">Sa2BVA5</strain>
    </source>
</reference>
<evidence type="ECO:0000313" key="2">
    <source>
        <dbReference type="EMBL" id="MBD7974544.1"/>
    </source>
</evidence>
<gene>
    <name evidence="2" type="ORF">H9644_16095</name>
</gene>
<evidence type="ECO:0000256" key="1">
    <source>
        <dbReference type="SAM" id="Phobius"/>
    </source>
</evidence>
<dbReference type="RefSeq" id="WP_064528477.1">
    <property type="nucleotide sequence ID" value="NZ_JACSQI010000011.1"/>
</dbReference>
<proteinExistence type="predicted"/>
<name>A0ABR8TFN7_9ESCH</name>
<feature type="transmembrane region" description="Helical" evidence="1">
    <location>
        <begin position="24"/>
        <end position="45"/>
    </location>
</feature>
<evidence type="ECO:0000313" key="3">
    <source>
        <dbReference type="Proteomes" id="UP000605603"/>
    </source>
</evidence>
<keyword evidence="1" id="KW-0812">Transmembrane</keyword>
<keyword evidence="3" id="KW-1185">Reference proteome</keyword>
<feature type="transmembrane region" description="Helical" evidence="1">
    <location>
        <begin position="100"/>
        <end position="120"/>
    </location>
</feature>
<accession>A0ABR8TFN7</accession>
<dbReference type="EMBL" id="JACSQI010000011">
    <property type="protein sequence ID" value="MBD7974544.1"/>
    <property type="molecule type" value="Genomic_DNA"/>
</dbReference>
<protein>
    <submittedName>
        <fullName evidence="2">Uncharacterized protein</fullName>
    </submittedName>
</protein>
<dbReference type="Proteomes" id="UP000605603">
    <property type="component" value="Unassembled WGS sequence"/>
</dbReference>
<feature type="transmembrane region" description="Helical" evidence="1">
    <location>
        <begin position="126"/>
        <end position="143"/>
    </location>
</feature>
<keyword evidence="1" id="KW-0472">Membrane</keyword>
<feature type="transmembrane region" description="Helical" evidence="1">
    <location>
        <begin position="57"/>
        <end position="80"/>
    </location>
</feature>
<sequence length="286" mass="33623">MYNTKRIAWRAYKKGYHTGESIKWFSYFHSILTGACFTFFIGLFSVSPVNISNSVPLWWATLGFAISTLLNTGFSLFYIFASGEREFIFELHSYSKVANLLIITSLALPVISFIMLLFYYSTHIGVIILFVTAIISLIIKRMFSEIKSTKDKIEKRKLWSIENDKFDDYDTICEQYDFPIFTPEEQSQRSIELYFLIKIYKIIKNFQDSNPQIDNMANIDSFNNELLNIVHEMYNSRNFLPGILSKKTKKLILLTMTKNNELNKEKISEELTKLNEYIENRLYYLK</sequence>
<comment type="caution">
    <text evidence="2">The sequence shown here is derived from an EMBL/GenBank/DDBJ whole genome shotgun (WGS) entry which is preliminary data.</text>
</comment>
<keyword evidence="1" id="KW-1133">Transmembrane helix</keyword>
<organism evidence="2 3">
    <name type="scientific">Escherichia whittamii</name>
    <dbReference type="NCBI Taxonomy" id="2762229"/>
    <lineage>
        <taxon>Bacteria</taxon>
        <taxon>Pseudomonadati</taxon>
        <taxon>Pseudomonadota</taxon>
        <taxon>Gammaproteobacteria</taxon>
        <taxon>Enterobacterales</taxon>
        <taxon>Enterobacteriaceae</taxon>
        <taxon>Escherichia</taxon>
    </lineage>
</organism>